<dbReference type="Proteomes" id="UP000295097">
    <property type="component" value="Unassembled WGS sequence"/>
</dbReference>
<keyword evidence="1" id="KW-1133">Transmembrane helix</keyword>
<dbReference type="AlphaFoldDB" id="A0A4R3NWI0"/>
<comment type="caution">
    <text evidence="2">The sequence shown here is derived from an EMBL/GenBank/DDBJ whole genome shotgun (WGS) entry which is preliminary data.</text>
</comment>
<protein>
    <submittedName>
        <fullName evidence="2">Uncharacterized protein</fullName>
    </submittedName>
</protein>
<dbReference type="RefSeq" id="WP_245510923.1">
    <property type="nucleotide sequence ID" value="NZ_SMAR01000004.1"/>
</dbReference>
<keyword evidence="1" id="KW-0472">Membrane</keyword>
<name>A0A4R3NWI0_9HYPH</name>
<organism evidence="2 3">
    <name type="scientific">Martelella mediterranea</name>
    <dbReference type="NCBI Taxonomy" id="293089"/>
    <lineage>
        <taxon>Bacteria</taxon>
        <taxon>Pseudomonadati</taxon>
        <taxon>Pseudomonadota</taxon>
        <taxon>Alphaproteobacteria</taxon>
        <taxon>Hyphomicrobiales</taxon>
        <taxon>Aurantimonadaceae</taxon>
        <taxon>Martelella</taxon>
    </lineage>
</organism>
<accession>A0A4R3NWI0</accession>
<proteinExistence type="predicted"/>
<keyword evidence="1" id="KW-0812">Transmembrane</keyword>
<sequence>MNGYEHGGGFWMMANWGIWQLAIAFLIWWLIFGWPVARILRRMGFSGFWVLLCFVPLGNIIGLWVLATTRWPGAEKD</sequence>
<reference evidence="2 3" key="1">
    <citation type="submission" date="2019-03" db="EMBL/GenBank/DDBJ databases">
        <title>Freshwater and sediment microbial communities from various areas in North America, analyzing microbe dynamics in response to fracking.</title>
        <authorList>
            <person name="Lamendella R."/>
        </authorList>
    </citation>
    <scope>NUCLEOTIDE SEQUENCE [LARGE SCALE GENOMIC DNA]</scope>
    <source>
        <strain evidence="2 3">175.2</strain>
    </source>
</reference>
<keyword evidence="3" id="KW-1185">Reference proteome</keyword>
<dbReference type="EMBL" id="SMAR01000004">
    <property type="protein sequence ID" value="TCT42713.1"/>
    <property type="molecule type" value="Genomic_DNA"/>
</dbReference>
<gene>
    <name evidence="2" type="ORF">EDC90_100412</name>
</gene>
<feature type="transmembrane region" description="Helical" evidence="1">
    <location>
        <begin position="48"/>
        <end position="67"/>
    </location>
</feature>
<evidence type="ECO:0000313" key="3">
    <source>
        <dbReference type="Proteomes" id="UP000295097"/>
    </source>
</evidence>
<feature type="transmembrane region" description="Helical" evidence="1">
    <location>
        <begin position="16"/>
        <end position="36"/>
    </location>
</feature>
<evidence type="ECO:0000313" key="2">
    <source>
        <dbReference type="EMBL" id="TCT42713.1"/>
    </source>
</evidence>
<evidence type="ECO:0000256" key="1">
    <source>
        <dbReference type="SAM" id="Phobius"/>
    </source>
</evidence>